<evidence type="ECO:0000259" key="16">
    <source>
        <dbReference type="PROSITE" id="PS50188"/>
    </source>
</evidence>
<dbReference type="InterPro" id="IPR013320">
    <property type="entry name" value="ConA-like_dom_sf"/>
</dbReference>
<comment type="similarity">
    <text evidence="3">Belongs to the COX16 family.</text>
</comment>
<dbReference type="OrthoDB" id="2967263at2759"/>
<feature type="compositionally biased region" description="Low complexity" evidence="14">
    <location>
        <begin position="629"/>
        <end position="650"/>
    </location>
</feature>
<evidence type="ECO:0000313" key="17">
    <source>
        <dbReference type="EMBL" id="SAM05232.1"/>
    </source>
</evidence>
<keyword evidence="7" id="KW-0479">Metal-binding</keyword>
<keyword evidence="9" id="KW-0999">Mitochondrion inner membrane</keyword>
<dbReference type="InParanoid" id="A0A163TIT5"/>
<accession>A0A163TIT5</accession>
<feature type="transmembrane region" description="Helical" evidence="15">
    <location>
        <begin position="12"/>
        <end position="30"/>
    </location>
</feature>
<organism evidence="17">
    <name type="scientific">Absidia glauca</name>
    <name type="common">Pin mould</name>
    <dbReference type="NCBI Taxonomy" id="4829"/>
    <lineage>
        <taxon>Eukaryota</taxon>
        <taxon>Fungi</taxon>
        <taxon>Fungi incertae sedis</taxon>
        <taxon>Mucoromycota</taxon>
        <taxon>Mucoromycotina</taxon>
        <taxon>Mucoromycetes</taxon>
        <taxon>Mucorales</taxon>
        <taxon>Cunninghamellaceae</taxon>
        <taxon>Absidia</taxon>
    </lineage>
</organism>
<dbReference type="InterPro" id="IPR020164">
    <property type="entry name" value="Cyt_c_Oxase_assmbl_COX16"/>
</dbReference>
<dbReference type="InterPro" id="IPR043136">
    <property type="entry name" value="B30.2/SPRY_sf"/>
</dbReference>
<dbReference type="InterPro" id="IPR003877">
    <property type="entry name" value="SPRY_dom"/>
</dbReference>
<feature type="region of interest" description="Disordered" evidence="14">
    <location>
        <begin position="591"/>
        <end position="650"/>
    </location>
</feature>
<dbReference type="OMA" id="KYWTLMI"/>
<comment type="function">
    <text evidence="1">Required for the assembly of the mitochondrial respiratory chain complex IV (CIV), also known as cytochrome c oxidase. May participate in merging the COX1 and COX2 assembly lines.</text>
</comment>
<keyword evidence="6 15" id="KW-0812">Transmembrane</keyword>
<evidence type="ECO:0000256" key="9">
    <source>
        <dbReference type="ARBA" id="ARBA00022792"/>
    </source>
</evidence>
<dbReference type="Pfam" id="PF14138">
    <property type="entry name" value="COX16"/>
    <property type="match status" value="1"/>
</dbReference>
<evidence type="ECO:0000256" key="10">
    <source>
        <dbReference type="ARBA" id="ARBA00022833"/>
    </source>
</evidence>
<reference evidence="17" key="1">
    <citation type="submission" date="2016-04" db="EMBL/GenBank/DDBJ databases">
        <authorList>
            <person name="Evans L.H."/>
            <person name="Alamgir A."/>
            <person name="Owens N."/>
            <person name="Weber N.D."/>
            <person name="Virtaneva K."/>
            <person name="Barbian K."/>
            <person name="Babar A."/>
            <person name="Rosenke K."/>
        </authorList>
    </citation>
    <scope>NUCLEOTIDE SEQUENCE [LARGE SCALE GENOMIC DNA]</scope>
    <source>
        <strain evidence="17">CBS 101.48</strain>
    </source>
</reference>
<evidence type="ECO:0000256" key="8">
    <source>
        <dbReference type="ARBA" id="ARBA00022771"/>
    </source>
</evidence>
<feature type="transmembrane region" description="Helical" evidence="15">
    <location>
        <begin position="1177"/>
        <end position="1196"/>
    </location>
</feature>
<dbReference type="Gene3D" id="1.25.10.10">
    <property type="entry name" value="Leucine-rich Repeat Variant"/>
    <property type="match status" value="2"/>
</dbReference>
<evidence type="ECO:0000256" key="4">
    <source>
        <dbReference type="ARBA" id="ARBA00015368"/>
    </source>
</evidence>
<dbReference type="SUPFAM" id="SSF49899">
    <property type="entry name" value="Concanavalin A-like lectins/glucanases"/>
    <property type="match status" value="1"/>
</dbReference>
<dbReference type="PROSITE" id="PS50188">
    <property type="entry name" value="B302_SPRY"/>
    <property type="match status" value="1"/>
</dbReference>
<dbReference type="GO" id="GO:0051603">
    <property type="term" value="P:proteolysis involved in protein catabolic process"/>
    <property type="evidence" value="ECO:0007669"/>
    <property type="project" value="TreeGrafter"/>
</dbReference>
<dbReference type="GO" id="GO:0004842">
    <property type="term" value="F:ubiquitin-protein transferase activity"/>
    <property type="evidence" value="ECO:0007669"/>
    <property type="project" value="InterPro"/>
</dbReference>
<dbReference type="Proteomes" id="UP000078561">
    <property type="component" value="Unassembled WGS sequence"/>
</dbReference>
<evidence type="ECO:0000256" key="12">
    <source>
        <dbReference type="ARBA" id="ARBA00023128"/>
    </source>
</evidence>
<sequence>MPPPSHDAQPSSLFFFFTGIAIAAMGYSVYSHIDEIQQPRSGIHQRPSNESKLEDAIPLKALAYLIQSNNATIQNNAVKITIERAMSDTHLPSLIATCQKDQPIERRSQALTALQLLTQKEQHRSALLEAGALQVLVDALAELELKEMTQRYVAMAICDLIQGNDINKYSVIEMGILDSIQRILTCTTIRNNELKYWTLMILHQVSLSGKKGNRLCPGPSRLCGLVSEDGKDDIWEYEYAEILHAVFESKIVLVELLDYNIVDLISVCLRGDDVELIYWAAGLMHEFVLKDVASNEFRAIKGIHTILAGLLSAEEMYISRVILRTIKFMAYGDGTYTDEMTLADLNFTCTETFRQGMVKTNIVKKIMHCLTVNDDDVRYWAALCVHAVASQVESHRDILTAPEFENLLELAVSKKVHAAIFVADILSLICCIWQNDQAMETHIDAVVDTLTALVSWDEAEVQYNSAGALFNLMAMQDSFALVIYEKCHPILFETCVSSNHERVQQTCAKASLKLTIKYPSLMPKLISTVIEPLIEECIAANQRILPIMMMQVLVATSKSSSSSSSPTKLSSGSDEELLRTPEYINVSSTGVISSDQQLDSRVRGTTSNPSTRSRGRRRITSLRVDTDVSDSSASTTTTTTSSSSTSLISSPDMDPADLLHNLSVLFDQPYPNRIKLLSHFHVSSALHMKLAGSLCALRYFMENKAIAELVISSSLSVRRLVDGLVNQVMFPVIGSWCASCPQDVEAITSDPELVDKAFRDMLQWVRCAAPSTHRLPNDAMIPSLRLYNGYTSRSLLVLRSLVRYGLLIQSGVDIPAASLQRCVVTVWKLLLDPTPLALTKKTFWFYSRLILTCASRSSSSGGGGGPGFVALDVKKSTRLGLINQETCLEVRNDLWTFETVIGTHPAKLKKKACYQVVLTTDGLNQMGWITDQCQLDAEAGSGVGDDAHSYGYDGCRCKKWHGRHRMRKTNYGKTWNTGDVITCALDLELGEIRYYQNGEDLGVAFTKVDTTKAWYPAVSLSTGQGCEFLFGGPMDPLRDRPDGYLSIYELYYSSPVEDLADALGRMRVSSPPQSTTFSGPPLLYVEMTVVVYSYPQKVKFGWKNHLAPRSTLCLVYDPALRQAMVCLDTHVIMAGIAMVLCDGDVLGLSCDQRYQFGFTLNGTLLATLAPKIKKHPFIFFGLPFIVIMVGGSFGLAQMTQTRYDHRDLRHRKVAKEEALGMDKNRRPLSIQEEYFRLQAKTEEDWDQIRVQRPPGADEQ</sequence>
<dbReference type="GO" id="GO:0008270">
    <property type="term" value="F:zinc ion binding"/>
    <property type="evidence" value="ECO:0007669"/>
    <property type="project" value="UniProtKB-KW"/>
</dbReference>
<evidence type="ECO:0000256" key="3">
    <source>
        <dbReference type="ARBA" id="ARBA00008370"/>
    </source>
</evidence>
<keyword evidence="18" id="KW-1185">Reference proteome</keyword>
<keyword evidence="13 15" id="KW-0472">Membrane</keyword>
<evidence type="ECO:0000256" key="7">
    <source>
        <dbReference type="ARBA" id="ARBA00022723"/>
    </source>
</evidence>
<protein>
    <recommendedName>
        <fullName evidence="4">Cytochrome c oxidase assembly protein COX16, mitochondrial</fullName>
    </recommendedName>
    <alternativeName>
        <fullName evidence="5">Cytochrome c oxidase assembly protein cox16, mitochondrial</fullName>
    </alternativeName>
</protein>
<dbReference type="InterPro" id="IPR000225">
    <property type="entry name" value="Armadillo"/>
</dbReference>
<dbReference type="Pfam" id="PF00622">
    <property type="entry name" value="SPRY"/>
    <property type="match status" value="1"/>
</dbReference>
<feature type="compositionally biased region" description="Low complexity" evidence="14">
    <location>
        <begin position="603"/>
        <end position="612"/>
    </location>
</feature>
<proteinExistence type="inferred from homology"/>
<comment type="subcellular location">
    <subcellularLocation>
        <location evidence="2">Mitochondrion inner membrane</location>
        <topology evidence="2">Single-pass membrane protein</topology>
    </subcellularLocation>
</comment>
<dbReference type="SMART" id="SM00185">
    <property type="entry name" value="ARM"/>
    <property type="match status" value="4"/>
</dbReference>
<dbReference type="EMBL" id="LT554433">
    <property type="protein sequence ID" value="SAM05232.1"/>
    <property type="molecule type" value="Genomic_DNA"/>
</dbReference>
<evidence type="ECO:0000256" key="2">
    <source>
        <dbReference type="ARBA" id="ARBA00004434"/>
    </source>
</evidence>
<keyword evidence="12" id="KW-0496">Mitochondrion</keyword>
<evidence type="ECO:0000256" key="14">
    <source>
        <dbReference type="SAM" id="MobiDB-lite"/>
    </source>
</evidence>
<dbReference type="GO" id="GO:0005743">
    <property type="term" value="C:mitochondrial inner membrane"/>
    <property type="evidence" value="ECO:0007669"/>
    <property type="project" value="UniProtKB-SubCell"/>
</dbReference>
<dbReference type="InterPro" id="IPR045129">
    <property type="entry name" value="RNF123/RKP/RSPRY1"/>
</dbReference>
<keyword evidence="11 15" id="KW-1133">Transmembrane helix</keyword>
<evidence type="ECO:0000256" key="11">
    <source>
        <dbReference type="ARBA" id="ARBA00022989"/>
    </source>
</evidence>
<dbReference type="PANTHER" id="PTHR13363:SF5">
    <property type="entry name" value="E3 UBIQUITIN-PROTEIN LIGASE RNF123"/>
    <property type="match status" value="1"/>
</dbReference>
<evidence type="ECO:0000256" key="15">
    <source>
        <dbReference type="SAM" id="Phobius"/>
    </source>
</evidence>
<evidence type="ECO:0000256" key="5">
    <source>
        <dbReference type="ARBA" id="ARBA00019222"/>
    </source>
</evidence>
<evidence type="ECO:0000256" key="1">
    <source>
        <dbReference type="ARBA" id="ARBA00002490"/>
    </source>
</evidence>
<keyword evidence="8" id="KW-0863">Zinc-finger</keyword>
<dbReference type="AlphaFoldDB" id="A0A163TIT5"/>
<evidence type="ECO:0000256" key="6">
    <source>
        <dbReference type="ARBA" id="ARBA00022692"/>
    </source>
</evidence>
<keyword evidence="10" id="KW-0862">Zinc</keyword>
<dbReference type="PANTHER" id="PTHR13363">
    <property type="entry name" value="RING FINGER AND SRY DOMAIN-CONTAINING"/>
    <property type="match status" value="1"/>
</dbReference>
<gene>
    <name evidence="17" type="primary">ABSGL_11101.1 scaffold 12129</name>
</gene>
<dbReference type="InterPro" id="IPR011989">
    <property type="entry name" value="ARM-like"/>
</dbReference>
<dbReference type="InterPro" id="IPR016024">
    <property type="entry name" value="ARM-type_fold"/>
</dbReference>
<dbReference type="STRING" id="4829.A0A163TIT5"/>
<dbReference type="InterPro" id="IPR001870">
    <property type="entry name" value="B30.2/SPRY"/>
</dbReference>
<evidence type="ECO:0000256" key="13">
    <source>
        <dbReference type="ARBA" id="ARBA00023136"/>
    </source>
</evidence>
<feature type="domain" description="B30.2/SPRY" evidence="16">
    <location>
        <begin position="837"/>
        <end position="1037"/>
    </location>
</feature>
<dbReference type="SUPFAM" id="SSF48371">
    <property type="entry name" value="ARM repeat"/>
    <property type="match status" value="1"/>
</dbReference>
<dbReference type="Gene3D" id="2.60.120.920">
    <property type="match status" value="1"/>
</dbReference>
<evidence type="ECO:0000313" key="18">
    <source>
        <dbReference type="Proteomes" id="UP000078561"/>
    </source>
</evidence>
<dbReference type="SMART" id="SM00449">
    <property type="entry name" value="SPRY"/>
    <property type="match status" value="1"/>
</dbReference>
<name>A0A163TIT5_ABSGL</name>